<evidence type="ECO:0000313" key="2">
    <source>
        <dbReference type="EMBL" id="KAK3540600.1"/>
    </source>
</evidence>
<dbReference type="AlphaFoldDB" id="A0AAE0V6W9"/>
<keyword evidence="3" id="KW-1185">Reference proteome</keyword>
<name>A0AAE0V6W9_9TELE</name>
<comment type="caution">
    <text evidence="2">The sequence shown here is derived from an EMBL/GenBank/DDBJ whole genome shotgun (WGS) entry which is preliminary data.</text>
</comment>
<gene>
    <name evidence="2" type="ORF">QTP70_034348</name>
</gene>
<feature type="non-terminal residue" evidence="2">
    <location>
        <position position="1"/>
    </location>
</feature>
<dbReference type="Proteomes" id="UP001274896">
    <property type="component" value="Unassembled WGS sequence"/>
</dbReference>
<accession>A0AAE0V6W9</accession>
<feature type="region of interest" description="Disordered" evidence="1">
    <location>
        <begin position="1"/>
        <end position="50"/>
    </location>
</feature>
<evidence type="ECO:0000313" key="3">
    <source>
        <dbReference type="Proteomes" id="UP001274896"/>
    </source>
</evidence>
<sequence length="65" mass="6840">MGKGTRLSPESDTLEGTPGQSVKTPSPSLPTRPDVHNKPEPSPPIPPLDIKGALGYIVHSLLDSQ</sequence>
<evidence type="ECO:0000256" key="1">
    <source>
        <dbReference type="SAM" id="MobiDB-lite"/>
    </source>
</evidence>
<protein>
    <submittedName>
        <fullName evidence="2">Uncharacterized protein</fullName>
    </submittedName>
</protein>
<dbReference type="EMBL" id="JAUCMX010000007">
    <property type="protein sequence ID" value="KAK3540600.1"/>
    <property type="molecule type" value="Genomic_DNA"/>
</dbReference>
<reference evidence="2" key="1">
    <citation type="submission" date="2023-06" db="EMBL/GenBank/DDBJ databases">
        <title>Male Hemibagrus guttatus genome.</title>
        <authorList>
            <person name="Bian C."/>
        </authorList>
    </citation>
    <scope>NUCLEOTIDE SEQUENCE</scope>
    <source>
        <strain evidence="2">Male_cb2023</strain>
        <tissue evidence="2">Muscle</tissue>
    </source>
</reference>
<organism evidence="2 3">
    <name type="scientific">Hemibagrus guttatus</name>
    <dbReference type="NCBI Taxonomy" id="175788"/>
    <lineage>
        <taxon>Eukaryota</taxon>
        <taxon>Metazoa</taxon>
        <taxon>Chordata</taxon>
        <taxon>Craniata</taxon>
        <taxon>Vertebrata</taxon>
        <taxon>Euteleostomi</taxon>
        <taxon>Actinopterygii</taxon>
        <taxon>Neopterygii</taxon>
        <taxon>Teleostei</taxon>
        <taxon>Ostariophysi</taxon>
        <taxon>Siluriformes</taxon>
        <taxon>Bagridae</taxon>
        <taxon>Hemibagrus</taxon>
    </lineage>
</organism>
<proteinExistence type="predicted"/>